<evidence type="ECO:0000256" key="5">
    <source>
        <dbReference type="SAM" id="Phobius"/>
    </source>
</evidence>
<keyword evidence="2 5" id="KW-0812">Transmembrane</keyword>
<evidence type="ECO:0000313" key="8">
    <source>
        <dbReference type="Proteomes" id="UP000285860"/>
    </source>
</evidence>
<evidence type="ECO:0000313" key="7">
    <source>
        <dbReference type="EMBL" id="RKK83048.1"/>
    </source>
</evidence>
<dbReference type="VEuPathDB" id="FungiDB:FOXG_19255"/>
<dbReference type="Proteomes" id="UP000285860">
    <property type="component" value="Unassembled WGS sequence"/>
</dbReference>
<protein>
    <recommendedName>
        <fullName evidence="6">HIG1 domain-containing protein</fullName>
    </recommendedName>
</protein>
<feature type="transmembrane region" description="Helical" evidence="5">
    <location>
        <begin position="20"/>
        <end position="42"/>
    </location>
</feature>
<evidence type="ECO:0000259" key="6">
    <source>
        <dbReference type="PROSITE" id="PS51503"/>
    </source>
</evidence>
<dbReference type="GO" id="GO:0005739">
    <property type="term" value="C:mitochondrion"/>
    <property type="evidence" value="ECO:0007669"/>
    <property type="project" value="UniProtKB-SubCell"/>
</dbReference>
<dbReference type="AlphaFoldDB" id="A0A420NRY4"/>
<sequence>MHTKMIAQHEEEQYRYYHSILWEGIKTGVFGLVFGITLATGLRRFYSPFRQLPLYVKSTTCICPGMLTISIGANRESHAFHSYLHPELRSYEDEAEAEQEVKRIYAEESAGQRAKDWLYDHQFQVLGGTWATTMAVALMHMKRDHSTWGARNLVQARVAAGVSTLFFY</sequence>
<feature type="domain" description="HIG1" evidence="6">
    <location>
        <begin position="95"/>
        <end position="168"/>
    </location>
</feature>
<organism evidence="7 8">
    <name type="scientific">Fusarium oxysporum</name>
    <name type="common">Fusarium vascular wilt</name>
    <dbReference type="NCBI Taxonomy" id="5507"/>
    <lineage>
        <taxon>Eukaryota</taxon>
        <taxon>Fungi</taxon>
        <taxon>Dikarya</taxon>
        <taxon>Ascomycota</taxon>
        <taxon>Pezizomycotina</taxon>
        <taxon>Sordariomycetes</taxon>
        <taxon>Hypocreomycetidae</taxon>
        <taxon>Hypocreales</taxon>
        <taxon>Nectriaceae</taxon>
        <taxon>Fusarium</taxon>
        <taxon>Fusarium oxysporum species complex</taxon>
    </lineage>
</organism>
<evidence type="ECO:0000256" key="3">
    <source>
        <dbReference type="ARBA" id="ARBA00022989"/>
    </source>
</evidence>
<comment type="subcellular location">
    <subcellularLocation>
        <location evidence="1">Mitochondrion</location>
    </subcellularLocation>
</comment>
<dbReference type="EMBL" id="MRCY01000577">
    <property type="protein sequence ID" value="RKK83048.1"/>
    <property type="molecule type" value="Genomic_DNA"/>
</dbReference>
<gene>
    <name evidence="7" type="ORF">BFJ68_g17481</name>
</gene>
<accession>A0A420NRY4</accession>
<evidence type="ECO:0000256" key="1">
    <source>
        <dbReference type="ARBA" id="ARBA00004173"/>
    </source>
</evidence>
<name>A0A420NRY4_FUSOX</name>
<keyword evidence="4 5" id="KW-0472">Membrane</keyword>
<evidence type="ECO:0000256" key="2">
    <source>
        <dbReference type="ARBA" id="ARBA00022692"/>
    </source>
</evidence>
<comment type="caution">
    <text evidence="7">The sequence shown here is derived from an EMBL/GenBank/DDBJ whole genome shotgun (WGS) entry which is preliminary data.</text>
</comment>
<dbReference type="PROSITE" id="PS51503">
    <property type="entry name" value="HIG1"/>
    <property type="match status" value="1"/>
</dbReference>
<dbReference type="InterPro" id="IPR007667">
    <property type="entry name" value="Hypoxia_induced_domain"/>
</dbReference>
<evidence type="ECO:0000256" key="4">
    <source>
        <dbReference type="ARBA" id="ARBA00023136"/>
    </source>
</evidence>
<reference evidence="7 8" key="1">
    <citation type="journal article" date="2018" name="Sci. Rep.">
        <title>Characterisation of pathogen-specific regions and novel effector candidates in Fusarium oxysporum f. sp. cepae.</title>
        <authorList>
            <person name="Armitage A.D."/>
            <person name="Taylor A."/>
            <person name="Sobczyk M.K."/>
            <person name="Baxter L."/>
            <person name="Greenfield B.P."/>
            <person name="Bates H.J."/>
            <person name="Wilson F."/>
            <person name="Jackson A.C."/>
            <person name="Ott S."/>
            <person name="Harrison R.J."/>
            <person name="Clarkson J.P."/>
        </authorList>
    </citation>
    <scope>NUCLEOTIDE SEQUENCE [LARGE SCALE GENOMIC DNA]</scope>
    <source>
        <strain evidence="7 8">Fo_A28</strain>
    </source>
</reference>
<proteinExistence type="predicted"/>
<keyword evidence="3 5" id="KW-1133">Transmembrane helix</keyword>